<dbReference type="AlphaFoldDB" id="A0A8S9LZM1"/>
<proteinExistence type="predicted"/>
<evidence type="ECO:0000313" key="1">
    <source>
        <dbReference type="EMBL" id="KAF2611289.1"/>
    </source>
</evidence>
<accession>A0A8S9LZM1</accession>
<reference evidence="1" key="1">
    <citation type="submission" date="2019-12" db="EMBL/GenBank/DDBJ databases">
        <title>Genome sequencing and annotation of Brassica cretica.</title>
        <authorList>
            <person name="Studholme D.J."/>
            <person name="Sarris P.F."/>
        </authorList>
    </citation>
    <scope>NUCLEOTIDE SEQUENCE</scope>
    <source>
        <strain evidence="1">PFS-102/07</strain>
        <tissue evidence="1">Leaf</tissue>
    </source>
</reference>
<sequence>MISAKDHQLRKKYTIQLGKDHQLVLKIATEDVRKPVSSSRVESSRAMLHVDGELVVGLRQKEEDEVGFYLVYP</sequence>
<name>A0A8S9LZM1_BRACR</name>
<gene>
    <name evidence="1" type="ORF">F2Q70_00008311</name>
</gene>
<protein>
    <submittedName>
        <fullName evidence="1">Uncharacterized protein</fullName>
    </submittedName>
</protein>
<comment type="caution">
    <text evidence="1">The sequence shown here is derived from an EMBL/GenBank/DDBJ whole genome shotgun (WGS) entry which is preliminary data.</text>
</comment>
<dbReference type="EMBL" id="QGKY02000089">
    <property type="protein sequence ID" value="KAF2611289.1"/>
    <property type="molecule type" value="Genomic_DNA"/>
</dbReference>
<organism evidence="1">
    <name type="scientific">Brassica cretica</name>
    <name type="common">Mustard</name>
    <dbReference type="NCBI Taxonomy" id="69181"/>
    <lineage>
        <taxon>Eukaryota</taxon>
        <taxon>Viridiplantae</taxon>
        <taxon>Streptophyta</taxon>
        <taxon>Embryophyta</taxon>
        <taxon>Tracheophyta</taxon>
        <taxon>Spermatophyta</taxon>
        <taxon>Magnoliopsida</taxon>
        <taxon>eudicotyledons</taxon>
        <taxon>Gunneridae</taxon>
        <taxon>Pentapetalae</taxon>
        <taxon>rosids</taxon>
        <taxon>malvids</taxon>
        <taxon>Brassicales</taxon>
        <taxon>Brassicaceae</taxon>
        <taxon>Brassiceae</taxon>
        <taxon>Brassica</taxon>
    </lineage>
</organism>